<gene>
    <name evidence="4" type="ORF">AOQ84DRAFT_280861</name>
</gene>
<sequence>MSTEVKSGLHKDIAVYDRVMKMKFIFERFSTDLPTTARTSKKPLQGSSCVILTGSTGSLGSYILDALISNPSISCVYCLYRGGRDGEARQKDLQSRRGLNSSWLPERLKFLICNLSQPYLGLGSDEYVKLPENVTHILHNAWQVDFNLSIDSFVDTHIHGVRQFVGFSSRSAKRAEIFFISSIGTVMEWSNTSERVPEAVIDDWTLPHTGGYAESKYVSEKLLLEAGKVGDVPSIICRVGQVAGPTLQMGTWNEQEWVPSLIKSSKHLRKLPASLGRQETIDWIPVDILGNIIVAKQRNNSITPTLLEAPEYITLLNPSKTTWSEILPTIQRFIEADVVSLQDWVDALHQSSSTNEIDKNPALKLLGFFDGLQESVNQLSPTMDTTNAVQESSTMEKLGIISSEWISNWMRRWGY</sequence>
<keyword evidence="1" id="KW-0596">Phosphopantetheine</keyword>
<dbReference type="EMBL" id="KV748564">
    <property type="protein sequence ID" value="OCL14503.1"/>
    <property type="molecule type" value="Genomic_DNA"/>
</dbReference>
<evidence type="ECO:0000256" key="1">
    <source>
        <dbReference type="ARBA" id="ARBA00022450"/>
    </source>
</evidence>
<proteinExistence type="predicted"/>
<keyword evidence="5" id="KW-1185">Reference proteome</keyword>
<accession>A0A8E2FDP0</accession>
<dbReference type="Gene3D" id="3.40.50.720">
    <property type="entry name" value="NAD(P)-binding Rossmann-like Domain"/>
    <property type="match status" value="1"/>
</dbReference>
<dbReference type="InterPro" id="IPR051414">
    <property type="entry name" value="Adenylate-forming_Reductase"/>
</dbReference>
<dbReference type="InterPro" id="IPR036291">
    <property type="entry name" value="NAD(P)-bd_dom_sf"/>
</dbReference>
<dbReference type="PANTHER" id="PTHR43439">
    <property type="entry name" value="PHENYLACETATE-COENZYME A LIGASE"/>
    <property type="match status" value="1"/>
</dbReference>
<feature type="domain" description="Thioester reductase (TE)" evidence="3">
    <location>
        <begin position="52"/>
        <end position="292"/>
    </location>
</feature>
<dbReference type="Pfam" id="PF07993">
    <property type="entry name" value="NAD_binding_4"/>
    <property type="match status" value="1"/>
</dbReference>
<protein>
    <recommendedName>
        <fullName evidence="3">Thioester reductase (TE) domain-containing protein</fullName>
    </recommendedName>
</protein>
<dbReference type="AlphaFoldDB" id="A0A8E2FDP0"/>
<keyword evidence="2" id="KW-0597">Phosphoprotein</keyword>
<dbReference type="OrthoDB" id="429813at2759"/>
<evidence type="ECO:0000256" key="2">
    <source>
        <dbReference type="ARBA" id="ARBA00022553"/>
    </source>
</evidence>
<reference evidence="4 5" key="1">
    <citation type="journal article" date="2016" name="Nat. Commun.">
        <title>Ectomycorrhizal ecology is imprinted in the genome of the dominant symbiotic fungus Cenococcum geophilum.</title>
        <authorList>
            <consortium name="DOE Joint Genome Institute"/>
            <person name="Peter M."/>
            <person name="Kohler A."/>
            <person name="Ohm R.A."/>
            <person name="Kuo A."/>
            <person name="Krutzmann J."/>
            <person name="Morin E."/>
            <person name="Arend M."/>
            <person name="Barry K.W."/>
            <person name="Binder M."/>
            <person name="Choi C."/>
            <person name="Clum A."/>
            <person name="Copeland A."/>
            <person name="Grisel N."/>
            <person name="Haridas S."/>
            <person name="Kipfer T."/>
            <person name="LaButti K."/>
            <person name="Lindquist E."/>
            <person name="Lipzen A."/>
            <person name="Maire R."/>
            <person name="Meier B."/>
            <person name="Mihaltcheva S."/>
            <person name="Molinier V."/>
            <person name="Murat C."/>
            <person name="Poggeler S."/>
            <person name="Quandt C.A."/>
            <person name="Sperisen C."/>
            <person name="Tritt A."/>
            <person name="Tisserant E."/>
            <person name="Crous P.W."/>
            <person name="Henrissat B."/>
            <person name="Nehls U."/>
            <person name="Egli S."/>
            <person name="Spatafora J.W."/>
            <person name="Grigoriev I.V."/>
            <person name="Martin F.M."/>
        </authorList>
    </citation>
    <scope>NUCLEOTIDE SEQUENCE [LARGE SCALE GENOMIC DNA]</scope>
    <source>
        <strain evidence="4 5">CBS 207.34</strain>
    </source>
</reference>
<name>A0A8E2FDP0_9PEZI</name>
<dbReference type="Proteomes" id="UP000250140">
    <property type="component" value="Unassembled WGS sequence"/>
</dbReference>
<dbReference type="SUPFAM" id="SSF51735">
    <property type="entry name" value="NAD(P)-binding Rossmann-fold domains"/>
    <property type="match status" value="1"/>
</dbReference>
<evidence type="ECO:0000259" key="3">
    <source>
        <dbReference type="Pfam" id="PF07993"/>
    </source>
</evidence>
<organism evidence="4 5">
    <name type="scientific">Glonium stellatum</name>
    <dbReference type="NCBI Taxonomy" id="574774"/>
    <lineage>
        <taxon>Eukaryota</taxon>
        <taxon>Fungi</taxon>
        <taxon>Dikarya</taxon>
        <taxon>Ascomycota</taxon>
        <taxon>Pezizomycotina</taxon>
        <taxon>Dothideomycetes</taxon>
        <taxon>Pleosporomycetidae</taxon>
        <taxon>Gloniales</taxon>
        <taxon>Gloniaceae</taxon>
        <taxon>Glonium</taxon>
    </lineage>
</organism>
<dbReference type="PANTHER" id="PTHR43439:SF2">
    <property type="entry name" value="ENZYME, PUTATIVE (JCVI)-RELATED"/>
    <property type="match status" value="1"/>
</dbReference>
<evidence type="ECO:0000313" key="4">
    <source>
        <dbReference type="EMBL" id="OCL14503.1"/>
    </source>
</evidence>
<dbReference type="InterPro" id="IPR013120">
    <property type="entry name" value="FAR_NAD-bd"/>
</dbReference>
<evidence type="ECO:0000313" key="5">
    <source>
        <dbReference type="Proteomes" id="UP000250140"/>
    </source>
</evidence>